<sequence length="175" mass="20302">MEIVETYPQHPPHPSPWNAISPNSTQTARRINVNAHTQNARAAIEDDARALHACWIRTYIVAIRSVTQHFQFAKINVLFIRRACQKNSNQSIARVWRLSHSRPRMRGKGIEKTPRAFFSDYGRAESRVRMPCAIKQEAIGSSRTALMSMGFGLRTRWRRSQSESFVRWLRLESRL</sequence>
<name>A0A0H2R897_9AGAM</name>
<organism evidence="1 2">
    <name type="scientific">Schizopora paradoxa</name>
    <dbReference type="NCBI Taxonomy" id="27342"/>
    <lineage>
        <taxon>Eukaryota</taxon>
        <taxon>Fungi</taxon>
        <taxon>Dikarya</taxon>
        <taxon>Basidiomycota</taxon>
        <taxon>Agaricomycotina</taxon>
        <taxon>Agaricomycetes</taxon>
        <taxon>Hymenochaetales</taxon>
        <taxon>Schizoporaceae</taxon>
        <taxon>Schizopora</taxon>
    </lineage>
</organism>
<dbReference type="AlphaFoldDB" id="A0A0H2R897"/>
<proteinExistence type="predicted"/>
<dbReference type="Proteomes" id="UP000053477">
    <property type="component" value="Unassembled WGS sequence"/>
</dbReference>
<evidence type="ECO:0000313" key="2">
    <source>
        <dbReference type="Proteomes" id="UP000053477"/>
    </source>
</evidence>
<evidence type="ECO:0000313" key="1">
    <source>
        <dbReference type="EMBL" id="KLO07602.1"/>
    </source>
</evidence>
<keyword evidence="2" id="KW-1185">Reference proteome</keyword>
<protein>
    <submittedName>
        <fullName evidence="1">Uncharacterized protein</fullName>
    </submittedName>
</protein>
<dbReference type="EMBL" id="KQ086130">
    <property type="protein sequence ID" value="KLO07602.1"/>
    <property type="molecule type" value="Genomic_DNA"/>
</dbReference>
<reference evidence="1 2" key="1">
    <citation type="submission" date="2015-04" db="EMBL/GenBank/DDBJ databases">
        <title>Complete genome sequence of Schizopora paradoxa KUC8140, a cosmopolitan wood degrader in East Asia.</title>
        <authorList>
            <consortium name="DOE Joint Genome Institute"/>
            <person name="Min B."/>
            <person name="Park H."/>
            <person name="Jang Y."/>
            <person name="Kim J.-J."/>
            <person name="Kim K.H."/>
            <person name="Pangilinan J."/>
            <person name="Lipzen A."/>
            <person name="Riley R."/>
            <person name="Grigoriev I.V."/>
            <person name="Spatafora J.W."/>
            <person name="Choi I.-G."/>
        </authorList>
    </citation>
    <scope>NUCLEOTIDE SEQUENCE [LARGE SCALE GENOMIC DNA]</scope>
    <source>
        <strain evidence="1 2">KUC8140</strain>
    </source>
</reference>
<gene>
    <name evidence="1" type="ORF">SCHPADRAFT_640761</name>
</gene>
<accession>A0A0H2R897</accession>
<dbReference type="InParanoid" id="A0A0H2R897"/>